<evidence type="ECO:0000256" key="3">
    <source>
        <dbReference type="ARBA" id="ARBA00022448"/>
    </source>
</evidence>
<sequence length="310" mass="34330">MKHLSIKSLIIAVVVLVSACNNPKNNEQKEAGETIHIEHNLGVIDAPLNPEKVVVFDIGALETLTELGVTVAGAPLDNLPHHLSQLKDDENIVDVGTVKKANLEKINALNPDLIIISGRLQDSYKELSKIAPTLFIEIDRDDYMGSYKSNTLLLAELYNKEAEAQEKLDEIDQDVQKAKETVEGNANKGLVVLYNNGKFSAYGAASRFGFMHDVLGLDAAVEDLEVSTHGQRVSNEFIMNANPDYLFIIDRNMIVNKQATNKKEIENALIQKTNAYKNGKIIYLNPEIWYISQGGLTSTREMIKEILAAI</sequence>
<gene>
    <name evidence="9" type="ORF">H9853_12430</name>
</gene>
<evidence type="ECO:0000256" key="7">
    <source>
        <dbReference type="SAM" id="SignalP"/>
    </source>
</evidence>
<dbReference type="PANTHER" id="PTHR30532">
    <property type="entry name" value="IRON III DICITRATE-BINDING PERIPLASMIC PROTEIN"/>
    <property type="match status" value="1"/>
</dbReference>
<dbReference type="SUPFAM" id="SSF53807">
    <property type="entry name" value="Helical backbone' metal receptor"/>
    <property type="match status" value="1"/>
</dbReference>
<feature type="domain" description="Fe/B12 periplasmic-binding" evidence="8">
    <location>
        <begin position="52"/>
        <end position="310"/>
    </location>
</feature>
<evidence type="ECO:0000256" key="4">
    <source>
        <dbReference type="ARBA" id="ARBA00022496"/>
    </source>
</evidence>
<name>A0A9D1WB54_9SPHI</name>
<dbReference type="EMBL" id="DXEZ01000349">
    <property type="protein sequence ID" value="HIX55818.1"/>
    <property type="molecule type" value="Genomic_DNA"/>
</dbReference>
<evidence type="ECO:0000259" key="8">
    <source>
        <dbReference type="PROSITE" id="PS50983"/>
    </source>
</evidence>
<keyword evidence="5 7" id="KW-0732">Signal</keyword>
<dbReference type="Proteomes" id="UP000824156">
    <property type="component" value="Unassembled WGS sequence"/>
</dbReference>
<evidence type="ECO:0000313" key="10">
    <source>
        <dbReference type="Proteomes" id="UP000824156"/>
    </source>
</evidence>
<comment type="similarity">
    <text evidence="2">Belongs to the bacterial solute-binding protein 8 family.</text>
</comment>
<dbReference type="InterPro" id="IPR033870">
    <property type="entry name" value="FatB"/>
</dbReference>
<dbReference type="Pfam" id="PF01497">
    <property type="entry name" value="Peripla_BP_2"/>
    <property type="match status" value="1"/>
</dbReference>
<dbReference type="PROSITE" id="PS51257">
    <property type="entry name" value="PROKAR_LIPOPROTEIN"/>
    <property type="match status" value="1"/>
</dbReference>
<protein>
    <submittedName>
        <fullName evidence="9">Siderophore ABC transporter substrate-binding protein</fullName>
    </submittedName>
</protein>
<dbReference type="PROSITE" id="PS50983">
    <property type="entry name" value="FE_B12_PBP"/>
    <property type="match status" value="1"/>
</dbReference>
<evidence type="ECO:0000256" key="1">
    <source>
        <dbReference type="ARBA" id="ARBA00004196"/>
    </source>
</evidence>
<feature type="chain" id="PRO_5038628081" evidence="7">
    <location>
        <begin position="20"/>
        <end position="310"/>
    </location>
</feature>
<evidence type="ECO:0000256" key="5">
    <source>
        <dbReference type="ARBA" id="ARBA00022729"/>
    </source>
</evidence>
<accession>A0A9D1WB54</accession>
<keyword evidence="3" id="KW-0813">Transport</keyword>
<dbReference type="GO" id="GO:1901678">
    <property type="term" value="P:iron coordination entity transport"/>
    <property type="evidence" value="ECO:0007669"/>
    <property type="project" value="UniProtKB-ARBA"/>
</dbReference>
<evidence type="ECO:0000256" key="6">
    <source>
        <dbReference type="SAM" id="Coils"/>
    </source>
</evidence>
<reference evidence="9" key="2">
    <citation type="submission" date="2021-04" db="EMBL/GenBank/DDBJ databases">
        <authorList>
            <person name="Gilroy R."/>
        </authorList>
    </citation>
    <scope>NUCLEOTIDE SEQUENCE</scope>
    <source>
        <strain evidence="9">1719</strain>
    </source>
</reference>
<organism evidence="9 10">
    <name type="scientific">Candidatus Sphingobacterium stercoripullorum</name>
    <dbReference type="NCBI Taxonomy" id="2838759"/>
    <lineage>
        <taxon>Bacteria</taxon>
        <taxon>Pseudomonadati</taxon>
        <taxon>Bacteroidota</taxon>
        <taxon>Sphingobacteriia</taxon>
        <taxon>Sphingobacteriales</taxon>
        <taxon>Sphingobacteriaceae</taxon>
        <taxon>Sphingobacterium</taxon>
    </lineage>
</organism>
<reference evidence="9" key="1">
    <citation type="journal article" date="2021" name="PeerJ">
        <title>Extensive microbial diversity within the chicken gut microbiome revealed by metagenomics and culture.</title>
        <authorList>
            <person name="Gilroy R."/>
            <person name="Ravi A."/>
            <person name="Getino M."/>
            <person name="Pursley I."/>
            <person name="Horton D.L."/>
            <person name="Alikhan N.F."/>
            <person name="Baker D."/>
            <person name="Gharbi K."/>
            <person name="Hall N."/>
            <person name="Watson M."/>
            <person name="Adriaenssens E.M."/>
            <person name="Foster-Nyarko E."/>
            <person name="Jarju S."/>
            <person name="Secka A."/>
            <person name="Antonio M."/>
            <person name="Oren A."/>
            <person name="Chaudhuri R.R."/>
            <person name="La Ragione R."/>
            <person name="Hildebrand F."/>
            <person name="Pallen M.J."/>
        </authorList>
    </citation>
    <scope>NUCLEOTIDE SEQUENCE</scope>
    <source>
        <strain evidence="9">1719</strain>
    </source>
</reference>
<dbReference type="GO" id="GO:0030288">
    <property type="term" value="C:outer membrane-bounded periplasmic space"/>
    <property type="evidence" value="ECO:0007669"/>
    <property type="project" value="TreeGrafter"/>
</dbReference>
<dbReference type="InterPro" id="IPR002491">
    <property type="entry name" value="ABC_transptr_periplasmic_BD"/>
</dbReference>
<keyword evidence="6" id="KW-0175">Coiled coil</keyword>
<keyword evidence="4" id="KW-0408">Iron</keyword>
<dbReference type="CDD" id="cd01140">
    <property type="entry name" value="FatB"/>
    <property type="match status" value="1"/>
</dbReference>
<dbReference type="InterPro" id="IPR051313">
    <property type="entry name" value="Bact_iron-sidero_bind"/>
</dbReference>
<feature type="signal peptide" evidence="7">
    <location>
        <begin position="1"/>
        <end position="19"/>
    </location>
</feature>
<dbReference type="AlphaFoldDB" id="A0A9D1WB54"/>
<evidence type="ECO:0000256" key="2">
    <source>
        <dbReference type="ARBA" id="ARBA00008814"/>
    </source>
</evidence>
<dbReference type="Gene3D" id="3.40.50.1980">
    <property type="entry name" value="Nitrogenase molybdenum iron protein domain"/>
    <property type="match status" value="2"/>
</dbReference>
<keyword evidence="4" id="KW-0410">Iron transport</keyword>
<comment type="subcellular location">
    <subcellularLocation>
        <location evidence="1">Cell envelope</location>
    </subcellularLocation>
</comment>
<evidence type="ECO:0000313" key="9">
    <source>
        <dbReference type="EMBL" id="HIX55818.1"/>
    </source>
</evidence>
<proteinExistence type="inferred from homology"/>
<dbReference type="PANTHER" id="PTHR30532:SF28">
    <property type="entry name" value="PETROBACTIN-BINDING PROTEIN YCLQ"/>
    <property type="match status" value="1"/>
</dbReference>
<keyword evidence="4" id="KW-0406">Ion transport</keyword>
<feature type="coiled-coil region" evidence="6">
    <location>
        <begin position="154"/>
        <end position="181"/>
    </location>
</feature>
<comment type="caution">
    <text evidence="9">The sequence shown here is derived from an EMBL/GenBank/DDBJ whole genome shotgun (WGS) entry which is preliminary data.</text>
</comment>